<reference evidence="1 2" key="1">
    <citation type="submission" date="2018-10" db="EMBL/GenBank/DDBJ databases">
        <title>Improved assembly of the deer mouse Peromyscus maniculatus genome.</title>
        <authorList>
            <person name="Lassance J.-M."/>
            <person name="Hoekstra H.E."/>
        </authorList>
    </citation>
    <scope>NUCLEOTIDE SEQUENCE [LARGE SCALE GENOMIC DNA]</scope>
</reference>
<dbReference type="GeneTree" id="ENSGT00960000190087"/>
<proteinExistence type="predicted"/>
<dbReference type="Ensembl" id="ENSPEMT00000036168.1">
    <property type="protein sequence ID" value="ENSPEMP00000030140.1"/>
    <property type="gene ID" value="ENSPEMG00000030404.1"/>
</dbReference>
<organism evidence="1 2">
    <name type="scientific">Peromyscus maniculatus bairdii</name>
    <name type="common">Prairie deer mouse</name>
    <dbReference type="NCBI Taxonomy" id="230844"/>
    <lineage>
        <taxon>Eukaryota</taxon>
        <taxon>Metazoa</taxon>
        <taxon>Chordata</taxon>
        <taxon>Craniata</taxon>
        <taxon>Vertebrata</taxon>
        <taxon>Euteleostomi</taxon>
        <taxon>Mammalia</taxon>
        <taxon>Eutheria</taxon>
        <taxon>Euarchontoglires</taxon>
        <taxon>Glires</taxon>
        <taxon>Rodentia</taxon>
        <taxon>Myomorpha</taxon>
        <taxon>Muroidea</taxon>
        <taxon>Cricetidae</taxon>
        <taxon>Neotominae</taxon>
        <taxon>Peromyscus</taxon>
    </lineage>
</organism>
<evidence type="ECO:0000313" key="1">
    <source>
        <dbReference type="Ensembl" id="ENSPEMP00000030140.1"/>
    </source>
</evidence>
<reference evidence="1" key="2">
    <citation type="submission" date="2025-08" db="UniProtKB">
        <authorList>
            <consortium name="Ensembl"/>
        </authorList>
    </citation>
    <scope>IDENTIFICATION</scope>
</reference>
<evidence type="ECO:0000313" key="2">
    <source>
        <dbReference type="Proteomes" id="UP000694547"/>
    </source>
</evidence>
<keyword evidence="2" id="KW-1185">Reference proteome</keyword>
<protein>
    <submittedName>
        <fullName evidence="1">Uncharacterized protein</fullName>
    </submittedName>
</protein>
<accession>A0A8C8UDN6</accession>
<dbReference type="AlphaFoldDB" id="A0A8C8UDN6"/>
<dbReference type="Proteomes" id="UP000694547">
    <property type="component" value="Chromosome 10"/>
</dbReference>
<name>A0A8C8UDN6_PERMB</name>
<reference evidence="1" key="3">
    <citation type="submission" date="2025-09" db="UniProtKB">
        <authorList>
            <consortium name="Ensembl"/>
        </authorList>
    </citation>
    <scope>IDENTIFICATION</scope>
</reference>
<sequence>MTVLPLSHQRIGTPDQEGLPCLSHPSVSLAGREGKDLLVCWEQTESKKRGWGSASSF</sequence>